<feature type="chain" id="PRO_5006586851" description="DUF4440 domain-containing protein" evidence="1">
    <location>
        <begin position="22"/>
        <end position="157"/>
    </location>
</feature>
<dbReference type="Proteomes" id="UP000050874">
    <property type="component" value="Unassembled WGS sequence"/>
</dbReference>
<comment type="caution">
    <text evidence="2">The sequence shown here is derived from an EMBL/GenBank/DDBJ whole genome shotgun (WGS) entry which is preliminary data.</text>
</comment>
<keyword evidence="1" id="KW-0732">Signal</keyword>
<evidence type="ECO:0000313" key="3">
    <source>
        <dbReference type="Proteomes" id="UP000050874"/>
    </source>
</evidence>
<proteinExistence type="predicted"/>
<reference evidence="3" key="1">
    <citation type="submission" date="2015-10" db="EMBL/GenBank/DDBJ databases">
        <title>Metagenome-Assembled Genomes uncover a global brackish microbiome.</title>
        <authorList>
            <person name="Hugerth L.W."/>
            <person name="Larsson J."/>
            <person name="Alneberg J."/>
            <person name="Lindh M.V."/>
            <person name="Legrand C."/>
            <person name="Pinhassi J."/>
            <person name="Andersson A."/>
        </authorList>
    </citation>
    <scope>NUCLEOTIDE SEQUENCE [LARGE SCALE GENOMIC DNA]</scope>
</reference>
<protein>
    <recommendedName>
        <fullName evidence="4">DUF4440 domain-containing protein</fullName>
    </recommendedName>
</protein>
<name>A0A0R2PHM2_9GAMM</name>
<evidence type="ECO:0000256" key="1">
    <source>
        <dbReference type="SAM" id="SignalP"/>
    </source>
</evidence>
<sequence>MRVLSKNILLTLMLLSPLAFAEATQLPSNDSGNMSPVEAVSKYFKHFNKADKESLDQSSDSPFIFSRGGIQTAYKRYGDSVDFDGLKKQGWAYSKINTSKLIYEDAMSAMVDINFSRFNKDDEVISTTDVTYLMLRKENQWKMKAGFVFGNLSLGAD</sequence>
<organism evidence="2 3">
    <name type="scientific">SAR86 cluster bacterium BACL1 MAG-120920-bin57</name>
    <dbReference type="NCBI Taxonomy" id="1655571"/>
    <lineage>
        <taxon>Bacteria</taxon>
        <taxon>Pseudomonadati</taxon>
        <taxon>Pseudomonadota</taxon>
        <taxon>Gammaproteobacteria</taxon>
        <taxon>SAR86 cluster</taxon>
    </lineage>
</organism>
<gene>
    <name evidence="2" type="ORF">ABR63_08290</name>
</gene>
<evidence type="ECO:0000313" key="2">
    <source>
        <dbReference type="EMBL" id="KRO37345.1"/>
    </source>
</evidence>
<evidence type="ECO:0008006" key="4">
    <source>
        <dbReference type="Google" id="ProtNLM"/>
    </source>
</evidence>
<dbReference type="AlphaFoldDB" id="A0A0R2PHM2"/>
<accession>A0A0R2PHM2</accession>
<dbReference type="EMBL" id="LIAV01000427">
    <property type="protein sequence ID" value="KRO37345.1"/>
    <property type="molecule type" value="Genomic_DNA"/>
</dbReference>
<feature type="signal peptide" evidence="1">
    <location>
        <begin position="1"/>
        <end position="21"/>
    </location>
</feature>